<dbReference type="GO" id="GO:0098552">
    <property type="term" value="C:side of membrane"/>
    <property type="evidence" value="ECO:0007669"/>
    <property type="project" value="UniProtKB-KW"/>
</dbReference>
<dbReference type="SUPFAM" id="SSF88713">
    <property type="entry name" value="Glycoside hydrolase/deacetylase"/>
    <property type="match status" value="1"/>
</dbReference>
<dbReference type="FunFam" id="3.20.20.370:FF:000004">
    <property type="entry name" value="Related to Chitin deacetylase"/>
    <property type="match status" value="1"/>
</dbReference>
<comment type="cofactor">
    <cofactor evidence="1">
        <name>Co(2+)</name>
        <dbReference type="ChEBI" id="CHEBI:48828"/>
    </cofactor>
</comment>
<dbReference type="AlphaFoldDB" id="A0A4S8LTT7"/>
<evidence type="ECO:0000256" key="10">
    <source>
        <dbReference type="ARBA" id="ARBA00022729"/>
    </source>
</evidence>
<evidence type="ECO:0000256" key="19">
    <source>
        <dbReference type="ARBA" id="ARBA00023326"/>
    </source>
</evidence>
<dbReference type="EMBL" id="ML179269">
    <property type="protein sequence ID" value="THU92741.1"/>
    <property type="molecule type" value="Genomic_DNA"/>
</dbReference>
<evidence type="ECO:0000256" key="11">
    <source>
        <dbReference type="ARBA" id="ARBA00022801"/>
    </source>
</evidence>
<comment type="similarity">
    <text evidence="4">Belongs to the polysaccharide deacetylase family.</text>
</comment>
<evidence type="ECO:0000256" key="15">
    <source>
        <dbReference type="ARBA" id="ARBA00023277"/>
    </source>
</evidence>
<evidence type="ECO:0000256" key="12">
    <source>
        <dbReference type="ARBA" id="ARBA00023024"/>
    </source>
</evidence>
<reference evidence="24 25" key="1">
    <citation type="journal article" date="2019" name="Nat. Ecol. Evol.">
        <title>Megaphylogeny resolves global patterns of mushroom evolution.</title>
        <authorList>
            <person name="Varga T."/>
            <person name="Krizsan K."/>
            <person name="Foldi C."/>
            <person name="Dima B."/>
            <person name="Sanchez-Garcia M."/>
            <person name="Sanchez-Ramirez S."/>
            <person name="Szollosi G.J."/>
            <person name="Szarkandi J.G."/>
            <person name="Papp V."/>
            <person name="Albert L."/>
            <person name="Andreopoulos W."/>
            <person name="Angelini C."/>
            <person name="Antonin V."/>
            <person name="Barry K.W."/>
            <person name="Bougher N.L."/>
            <person name="Buchanan P."/>
            <person name="Buyck B."/>
            <person name="Bense V."/>
            <person name="Catcheside P."/>
            <person name="Chovatia M."/>
            <person name="Cooper J."/>
            <person name="Damon W."/>
            <person name="Desjardin D."/>
            <person name="Finy P."/>
            <person name="Geml J."/>
            <person name="Haridas S."/>
            <person name="Hughes K."/>
            <person name="Justo A."/>
            <person name="Karasinski D."/>
            <person name="Kautmanova I."/>
            <person name="Kiss B."/>
            <person name="Kocsube S."/>
            <person name="Kotiranta H."/>
            <person name="LaButti K.M."/>
            <person name="Lechner B.E."/>
            <person name="Liimatainen K."/>
            <person name="Lipzen A."/>
            <person name="Lukacs Z."/>
            <person name="Mihaltcheva S."/>
            <person name="Morgado L.N."/>
            <person name="Niskanen T."/>
            <person name="Noordeloos M.E."/>
            <person name="Ohm R.A."/>
            <person name="Ortiz-Santana B."/>
            <person name="Ovrebo C."/>
            <person name="Racz N."/>
            <person name="Riley R."/>
            <person name="Savchenko A."/>
            <person name="Shiryaev A."/>
            <person name="Soop K."/>
            <person name="Spirin V."/>
            <person name="Szebenyi C."/>
            <person name="Tomsovsky M."/>
            <person name="Tulloss R.E."/>
            <person name="Uehling J."/>
            <person name="Grigoriev I.V."/>
            <person name="Vagvolgyi C."/>
            <person name="Papp T."/>
            <person name="Martin F.M."/>
            <person name="Miettinen O."/>
            <person name="Hibbett D.S."/>
            <person name="Nagy L.G."/>
        </authorList>
    </citation>
    <scope>NUCLEOTIDE SEQUENCE [LARGE SCALE GENOMIC DNA]</scope>
    <source>
        <strain evidence="24 25">CBS 962.96</strain>
    </source>
</reference>
<keyword evidence="5" id="KW-1003">Cell membrane</keyword>
<evidence type="ECO:0000256" key="1">
    <source>
        <dbReference type="ARBA" id="ARBA00001941"/>
    </source>
</evidence>
<keyword evidence="18" id="KW-0961">Cell wall biogenesis/degradation</keyword>
<dbReference type="GO" id="GO:0004099">
    <property type="term" value="F:chitin deacetylase activity"/>
    <property type="evidence" value="ECO:0007669"/>
    <property type="project" value="UniProtKB-EC"/>
</dbReference>
<evidence type="ECO:0000256" key="18">
    <source>
        <dbReference type="ARBA" id="ARBA00023316"/>
    </source>
</evidence>
<dbReference type="EC" id="3.5.1.41" evidence="20"/>
<keyword evidence="10" id="KW-0732">Signal</keyword>
<dbReference type="Proteomes" id="UP000297245">
    <property type="component" value="Unassembled WGS sequence"/>
</dbReference>
<evidence type="ECO:0000256" key="21">
    <source>
        <dbReference type="ARBA" id="ARBA00048494"/>
    </source>
</evidence>
<evidence type="ECO:0000256" key="3">
    <source>
        <dbReference type="ARBA" id="ARBA00004609"/>
    </source>
</evidence>
<feature type="region of interest" description="Disordered" evidence="22">
    <location>
        <begin position="333"/>
        <end position="358"/>
    </location>
</feature>
<comment type="subcellular location">
    <subcellularLocation>
        <location evidence="3">Cell membrane</location>
        <topology evidence="3">Lipid-anchor</topology>
        <topology evidence="3">GPI-anchor</topology>
    </subcellularLocation>
    <subcellularLocation>
        <location evidence="2">Secreted</location>
        <location evidence="2">Cell wall</location>
    </subcellularLocation>
</comment>
<keyword evidence="11" id="KW-0378">Hydrolase</keyword>
<dbReference type="GO" id="GO:0005886">
    <property type="term" value="C:plasma membrane"/>
    <property type="evidence" value="ECO:0007669"/>
    <property type="project" value="UniProtKB-SubCell"/>
</dbReference>
<organism evidence="24 25">
    <name type="scientific">Dendrothele bispora (strain CBS 962.96)</name>
    <dbReference type="NCBI Taxonomy" id="1314807"/>
    <lineage>
        <taxon>Eukaryota</taxon>
        <taxon>Fungi</taxon>
        <taxon>Dikarya</taxon>
        <taxon>Basidiomycota</taxon>
        <taxon>Agaricomycotina</taxon>
        <taxon>Agaricomycetes</taxon>
        <taxon>Agaricomycetidae</taxon>
        <taxon>Agaricales</taxon>
        <taxon>Agaricales incertae sedis</taxon>
        <taxon>Dendrothele</taxon>
    </lineage>
</organism>
<keyword evidence="15" id="KW-0119">Carbohydrate metabolism</keyword>
<feature type="compositionally biased region" description="Polar residues" evidence="22">
    <location>
        <begin position="348"/>
        <end position="358"/>
    </location>
</feature>
<evidence type="ECO:0000256" key="17">
    <source>
        <dbReference type="ARBA" id="ARBA00023288"/>
    </source>
</evidence>
<dbReference type="GO" id="GO:0000272">
    <property type="term" value="P:polysaccharide catabolic process"/>
    <property type="evidence" value="ECO:0007669"/>
    <property type="project" value="UniProtKB-KW"/>
</dbReference>
<evidence type="ECO:0000256" key="20">
    <source>
        <dbReference type="ARBA" id="ARBA00024056"/>
    </source>
</evidence>
<evidence type="ECO:0000256" key="8">
    <source>
        <dbReference type="ARBA" id="ARBA00022622"/>
    </source>
</evidence>
<accession>A0A4S8LTT7</accession>
<evidence type="ECO:0000256" key="14">
    <source>
        <dbReference type="ARBA" id="ARBA00023180"/>
    </source>
</evidence>
<evidence type="ECO:0000256" key="4">
    <source>
        <dbReference type="ARBA" id="ARBA00010973"/>
    </source>
</evidence>
<protein>
    <recommendedName>
        <fullName evidence="20">chitin deacetylase</fullName>
        <ecNumber evidence="20">3.5.1.41</ecNumber>
    </recommendedName>
</protein>
<keyword evidence="6" id="KW-0134">Cell wall</keyword>
<evidence type="ECO:0000256" key="22">
    <source>
        <dbReference type="SAM" id="MobiDB-lite"/>
    </source>
</evidence>
<evidence type="ECO:0000256" key="5">
    <source>
        <dbReference type="ARBA" id="ARBA00022475"/>
    </source>
</evidence>
<keyword evidence="17" id="KW-0449">Lipoprotein</keyword>
<dbReference type="Gene3D" id="3.20.20.370">
    <property type="entry name" value="Glycoside hydrolase/deacetylase"/>
    <property type="match status" value="1"/>
</dbReference>
<dbReference type="PROSITE" id="PS51677">
    <property type="entry name" value="NODB"/>
    <property type="match status" value="1"/>
</dbReference>
<dbReference type="PANTHER" id="PTHR10587:SF133">
    <property type="entry name" value="CHITIN DEACETYLASE 1-RELATED"/>
    <property type="match status" value="1"/>
</dbReference>
<dbReference type="GO" id="GO:0071555">
    <property type="term" value="P:cell wall organization"/>
    <property type="evidence" value="ECO:0007669"/>
    <property type="project" value="UniProtKB-KW"/>
</dbReference>
<evidence type="ECO:0000256" key="6">
    <source>
        <dbReference type="ARBA" id="ARBA00022512"/>
    </source>
</evidence>
<evidence type="ECO:0000259" key="23">
    <source>
        <dbReference type="PROSITE" id="PS51677"/>
    </source>
</evidence>
<comment type="catalytic activity">
    <reaction evidence="21">
        <text>[(1-&gt;4)-N-acetyl-beta-D-glucosaminyl](n) + n H2O = chitosan + n acetate</text>
        <dbReference type="Rhea" id="RHEA:10464"/>
        <dbReference type="Rhea" id="RHEA-COMP:9593"/>
        <dbReference type="Rhea" id="RHEA-COMP:9597"/>
        <dbReference type="ChEBI" id="CHEBI:15377"/>
        <dbReference type="ChEBI" id="CHEBI:17029"/>
        <dbReference type="ChEBI" id="CHEBI:30089"/>
        <dbReference type="ChEBI" id="CHEBI:57704"/>
        <dbReference type="EC" id="3.5.1.41"/>
    </reaction>
    <physiologicalReaction direction="left-to-right" evidence="21">
        <dbReference type="Rhea" id="RHEA:10465"/>
    </physiologicalReaction>
</comment>
<evidence type="ECO:0000256" key="13">
    <source>
        <dbReference type="ARBA" id="ARBA00023136"/>
    </source>
</evidence>
<evidence type="ECO:0000256" key="9">
    <source>
        <dbReference type="ARBA" id="ARBA00022723"/>
    </source>
</evidence>
<keyword evidence="16" id="KW-0170">Cobalt</keyword>
<evidence type="ECO:0000256" key="16">
    <source>
        <dbReference type="ARBA" id="ARBA00023285"/>
    </source>
</evidence>
<dbReference type="InterPro" id="IPR050248">
    <property type="entry name" value="Polysacc_deacetylase_ArnD"/>
</dbReference>
<keyword evidence="9" id="KW-0479">Metal-binding</keyword>
<evidence type="ECO:0000256" key="2">
    <source>
        <dbReference type="ARBA" id="ARBA00004191"/>
    </source>
</evidence>
<keyword evidence="19" id="KW-0624">Polysaccharide degradation</keyword>
<proteinExistence type="inferred from homology"/>
<dbReference type="InterPro" id="IPR011330">
    <property type="entry name" value="Glyco_hydro/deAcase_b/a-brl"/>
</dbReference>
<evidence type="ECO:0000313" key="25">
    <source>
        <dbReference type="Proteomes" id="UP000297245"/>
    </source>
</evidence>
<keyword evidence="12" id="KW-0146">Chitin degradation</keyword>
<keyword evidence="8" id="KW-0336">GPI-anchor</keyword>
<evidence type="ECO:0000256" key="7">
    <source>
        <dbReference type="ARBA" id="ARBA00022525"/>
    </source>
</evidence>
<dbReference type="GO" id="GO:0009272">
    <property type="term" value="P:fungal-type cell wall biogenesis"/>
    <property type="evidence" value="ECO:0007669"/>
    <property type="project" value="UniProtKB-ARBA"/>
</dbReference>
<gene>
    <name evidence="24" type="ORF">K435DRAFT_725986</name>
</gene>
<keyword evidence="13" id="KW-0472">Membrane</keyword>
<dbReference type="PANTHER" id="PTHR10587">
    <property type="entry name" value="GLYCOSYL TRANSFERASE-RELATED"/>
    <property type="match status" value="1"/>
</dbReference>
<feature type="domain" description="NodB homology" evidence="23">
    <location>
        <begin position="112"/>
        <end position="315"/>
    </location>
</feature>
<dbReference type="InterPro" id="IPR002509">
    <property type="entry name" value="NODB_dom"/>
</dbReference>
<dbReference type="GO" id="GO:0006032">
    <property type="term" value="P:chitin catabolic process"/>
    <property type="evidence" value="ECO:0007669"/>
    <property type="project" value="UniProtKB-KW"/>
</dbReference>
<name>A0A4S8LTT7_DENBC</name>
<sequence length="385" mass="41365">MGMTSGATQALTTTYAPGSTPSYSHAPALPSASFVFSPNDWPAQDKLPPTDSDEVQEWLKELDGWDIPDIGQTADGTCVGDPAAAQQAQSRGWWTCGGWTKDTDILACPDKLTWGVSFDDGPAPYTTKLLKYLDEKDISATFFVVGSRVIERPAVLIEEYMGGHEISVHTWSHPHLTTLTNEEIVAELGWTRKAIKTVLGVTPTTMRPPYGDIDDRVRAISLAMGMTPIIWTRTPAGVSFDTFDWEVAGGLLDAPTQYQAFQNILGNASEIDTGFIVLQHDLYEVTVDLAVGYTLDAARTHNPPFSLKPIGECYGIPTSDLYRESNTNTTFPFTNTSSSVDVDGDGNAETQSGVSSGGKNSAVALSTSFYSALSLAGFAVLGAIL</sequence>
<keyword evidence="7" id="KW-0964">Secreted</keyword>
<keyword evidence="14" id="KW-0325">Glycoprotein</keyword>
<keyword evidence="25" id="KW-1185">Reference proteome</keyword>
<dbReference type="GO" id="GO:0046872">
    <property type="term" value="F:metal ion binding"/>
    <property type="evidence" value="ECO:0007669"/>
    <property type="project" value="UniProtKB-KW"/>
</dbReference>
<evidence type="ECO:0000313" key="24">
    <source>
        <dbReference type="EMBL" id="THU92741.1"/>
    </source>
</evidence>
<dbReference type="OrthoDB" id="407355at2759"/>
<dbReference type="Pfam" id="PF01522">
    <property type="entry name" value="Polysacc_deac_1"/>
    <property type="match status" value="1"/>
</dbReference>